<dbReference type="FunFam" id="3.30.730.10:FF:000001">
    <property type="entry name" value="Ethylene-responsive transcription factor 2"/>
    <property type="match status" value="1"/>
</dbReference>
<keyword evidence="10" id="KW-1185">Reference proteome</keyword>
<proteinExistence type="predicted"/>
<dbReference type="PRINTS" id="PR00367">
    <property type="entry name" value="ETHRSPELEMNT"/>
</dbReference>
<evidence type="ECO:0000256" key="4">
    <source>
        <dbReference type="ARBA" id="ARBA00023125"/>
    </source>
</evidence>
<comment type="subcellular location">
    <subcellularLocation>
        <location evidence="1">Nucleus</location>
    </subcellularLocation>
</comment>
<dbReference type="GO" id="GO:0000976">
    <property type="term" value="F:transcription cis-regulatory region binding"/>
    <property type="evidence" value="ECO:0007669"/>
    <property type="project" value="UniProtKB-ARBA"/>
</dbReference>
<dbReference type="PANTHER" id="PTHR31190">
    <property type="entry name" value="DNA-BINDING DOMAIN"/>
    <property type="match status" value="1"/>
</dbReference>
<dbReference type="EMBL" id="JBBPBK010000001">
    <property type="protein sequence ID" value="KAK9292855.1"/>
    <property type="molecule type" value="Genomic_DNA"/>
</dbReference>
<dbReference type="SUPFAM" id="SSF54171">
    <property type="entry name" value="DNA-binding domain"/>
    <property type="match status" value="1"/>
</dbReference>
<evidence type="ECO:0000256" key="6">
    <source>
        <dbReference type="ARBA" id="ARBA00023163"/>
    </source>
</evidence>
<dbReference type="InterPro" id="IPR036955">
    <property type="entry name" value="AP2/ERF_dom_sf"/>
</dbReference>
<organism evidence="9 10">
    <name type="scientific">Liquidambar formosana</name>
    <name type="common">Formosan gum</name>
    <dbReference type="NCBI Taxonomy" id="63359"/>
    <lineage>
        <taxon>Eukaryota</taxon>
        <taxon>Viridiplantae</taxon>
        <taxon>Streptophyta</taxon>
        <taxon>Embryophyta</taxon>
        <taxon>Tracheophyta</taxon>
        <taxon>Spermatophyta</taxon>
        <taxon>Magnoliopsida</taxon>
        <taxon>eudicotyledons</taxon>
        <taxon>Gunneridae</taxon>
        <taxon>Pentapetalae</taxon>
        <taxon>Saxifragales</taxon>
        <taxon>Altingiaceae</taxon>
        <taxon>Liquidambar</taxon>
    </lineage>
</organism>
<evidence type="ECO:0000256" key="3">
    <source>
        <dbReference type="ARBA" id="ARBA00023015"/>
    </source>
</evidence>
<dbReference type="InterPro" id="IPR001471">
    <property type="entry name" value="AP2/ERF_dom"/>
</dbReference>
<dbReference type="GO" id="GO:0003700">
    <property type="term" value="F:DNA-binding transcription factor activity"/>
    <property type="evidence" value="ECO:0007669"/>
    <property type="project" value="InterPro"/>
</dbReference>
<comment type="caution">
    <text evidence="9">The sequence shown here is derived from an EMBL/GenBank/DDBJ whole genome shotgun (WGS) entry which is preliminary data.</text>
</comment>
<dbReference type="Gene3D" id="3.30.730.10">
    <property type="entry name" value="AP2/ERF domain"/>
    <property type="match status" value="1"/>
</dbReference>
<protein>
    <recommendedName>
        <fullName evidence="8">AP2/ERF domain-containing protein</fullName>
    </recommendedName>
</protein>
<accession>A0AAP0XB01</accession>
<dbReference type="SMART" id="SM00380">
    <property type="entry name" value="AP2"/>
    <property type="match status" value="1"/>
</dbReference>
<evidence type="ECO:0000256" key="1">
    <source>
        <dbReference type="ARBA" id="ARBA00004123"/>
    </source>
</evidence>
<evidence type="ECO:0000313" key="9">
    <source>
        <dbReference type="EMBL" id="KAK9292855.1"/>
    </source>
</evidence>
<name>A0AAP0XB01_LIQFO</name>
<evidence type="ECO:0000256" key="7">
    <source>
        <dbReference type="ARBA" id="ARBA00023242"/>
    </source>
</evidence>
<evidence type="ECO:0000259" key="8">
    <source>
        <dbReference type="PROSITE" id="PS51032"/>
    </source>
</evidence>
<keyword evidence="7" id="KW-0539">Nucleus</keyword>
<evidence type="ECO:0000256" key="5">
    <source>
        <dbReference type="ARBA" id="ARBA00023159"/>
    </source>
</evidence>
<dbReference type="PROSITE" id="PS51032">
    <property type="entry name" value="AP2_ERF"/>
    <property type="match status" value="1"/>
</dbReference>
<keyword evidence="5" id="KW-0010">Activator</keyword>
<dbReference type="GO" id="GO:0006950">
    <property type="term" value="P:response to stress"/>
    <property type="evidence" value="ECO:0007669"/>
    <property type="project" value="UniProtKB-ARBA"/>
</dbReference>
<dbReference type="PANTHER" id="PTHR31190:SF499">
    <property type="entry name" value="ETHYLENE-RESPONSIVE TRANSCRIPTION FACTOR ERF105"/>
    <property type="match status" value="1"/>
</dbReference>
<feature type="domain" description="AP2/ERF" evidence="8">
    <location>
        <begin position="148"/>
        <end position="206"/>
    </location>
</feature>
<dbReference type="GO" id="GO:0005634">
    <property type="term" value="C:nucleus"/>
    <property type="evidence" value="ECO:0007669"/>
    <property type="project" value="UniProtKB-SubCell"/>
</dbReference>
<dbReference type="GO" id="GO:0009873">
    <property type="term" value="P:ethylene-activated signaling pathway"/>
    <property type="evidence" value="ECO:0007669"/>
    <property type="project" value="UniProtKB-KW"/>
</dbReference>
<dbReference type="AlphaFoldDB" id="A0AAP0XB01"/>
<gene>
    <name evidence="9" type="ORF">L1049_020836</name>
</gene>
<evidence type="ECO:0000313" key="10">
    <source>
        <dbReference type="Proteomes" id="UP001415857"/>
    </source>
</evidence>
<evidence type="ECO:0000256" key="2">
    <source>
        <dbReference type="ARBA" id="ARBA00022745"/>
    </source>
</evidence>
<keyword evidence="2" id="KW-0936">Ethylene signaling pathway</keyword>
<keyword evidence="3" id="KW-0805">Transcription regulation</keyword>
<keyword evidence="4" id="KW-0238">DNA-binding</keyword>
<reference evidence="9 10" key="1">
    <citation type="journal article" date="2024" name="Plant J.">
        <title>Genome sequences and population genomics reveal climatic adaptation and genomic divergence between two closely related sweetgum species.</title>
        <authorList>
            <person name="Xu W.Q."/>
            <person name="Ren C.Q."/>
            <person name="Zhang X.Y."/>
            <person name="Comes H.P."/>
            <person name="Liu X.H."/>
            <person name="Li Y.G."/>
            <person name="Kettle C.J."/>
            <person name="Jalonen R."/>
            <person name="Gaisberger H."/>
            <person name="Ma Y.Z."/>
            <person name="Qiu Y.X."/>
        </authorList>
    </citation>
    <scope>NUCLEOTIDE SEQUENCE [LARGE SCALE GENOMIC DNA]</scope>
    <source>
        <strain evidence="9">Hangzhou</strain>
    </source>
</reference>
<dbReference type="Pfam" id="PF00847">
    <property type="entry name" value="AP2"/>
    <property type="match status" value="1"/>
</dbReference>
<dbReference type="InterPro" id="IPR044808">
    <property type="entry name" value="ERF_plant"/>
</dbReference>
<dbReference type="CDD" id="cd00018">
    <property type="entry name" value="AP2"/>
    <property type="match status" value="1"/>
</dbReference>
<dbReference type="Proteomes" id="UP001415857">
    <property type="component" value="Unassembled WGS sequence"/>
</dbReference>
<sequence length="304" mass="34010">MASPDETSALELIQQYLLSDSAFTESFITDDDPTLSISKIPQTHLSQSSISDAQIPTINPNYLEPKQECNAHDLPSMETPLSLFDFYTKPPITSSKPPKPSNFRSRKPALNIAIPSAEKPEPSEFVLNCQPPTAITDPNASDAGETKHYRGVRRRPWGKFAAEIRDPNRKGARVWLGTFNTAMEAARAYDRAAFKMRGSKAIVNFPLEAGFSQESDPQANYGRKRRREADFEEVEKVEMKAVKKEERSPESYCKTESVWDVTPLTPSNWKAVWEGADVNSIFNVPPLSPFSPHPQFGYSQLAVI</sequence>
<keyword evidence="6" id="KW-0804">Transcription</keyword>
<dbReference type="InterPro" id="IPR016177">
    <property type="entry name" value="DNA-bd_dom_sf"/>
</dbReference>